<evidence type="ECO:0000256" key="1">
    <source>
        <dbReference type="SAM" id="MobiDB-lite"/>
    </source>
</evidence>
<evidence type="ECO:0000256" key="2">
    <source>
        <dbReference type="SAM" id="SignalP"/>
    </source>
</evidence>
<keyword evidence="2" id="KW-0732">Signal</keyword>
<evidence type="ECO:0008006" key="5">
    <source>
        <dbReference type="Google" id="ProtNLM"/>
    </source>
</evidence>
<sequence>MQRTRTAIAALALLFGAVLFAAGCSSVVPGQAAPAAAPADTAAPRAAPESGSDSAAAPVSPEGVAWADQVCGAFLDANTVLTEQPKPDINNVPGTISVYSQYFDRTVPALDAAMGRLQGIGPGPLDGGATVIDSMVGIMTLMRDAHRNAKAAVDVIDPASPTVLTQELPAALALTQIADTAPQVDISATPQLDAAAAVAPNCQAFGP</sequence>
<dbReference type="PROSITE" id="PS51257">
    <property type="entry name" value="PROKAR_LIPOPROTEIN"/>
    <property type="match status" value="1"/>
</dbReference>
<name>A0ABW4FZW5_9PSEU</name>
<evidence type="ECO:0000313" key="3">
    <source>
        <dbReference type="EMBL" id="MFD1535166.1"/>
    </source>
</evidence>
<keyword evidence="4" id="KW-1185">Reference proteome</keyword>
<dbReference type="EMBL" id="JBHUCP010000050">
    <property type="protein sequence ID" value="MFD1535166.1"/>
    <property type="molecule type" value="Genomic_DNA"/>
</dbReference>
<evidence type="ECO:0000313" key="4">
    <source>
        <dbReference type="Proteomes" id="UP001597145"/>
    </source>
</evidence>
<gene>
    <name evidence="3" type="ORF">ACFSCY_37740</name>
</gene>
<organism evidence="3 4">
    <name type="scientific">Pseudonocardia aurantiaca</name>
    <dbReference type="NCBI Taxonomy" id="75290"/>
    <lineage>
        <taxon>Bacteria</taxon>
        <taxon>Bacillati</taxon>
        <taxon>Actinomycetota</taxon>
        <taxon>Actinomycetes</taxon>
        <taxon>Pseudonocardiales</taxon>
        <taxon>Pseudonocardiaceae</taxon>
        <taxon>Pseudonocardia</taxon>
    </lineage>
</organism>
<proteinExistence type="predicted"/>
<reference evidence="4" key="1">
    <citation type="journal article" date="2019" name="Int. J. Syst. Evol. Microbiol.">
        <title>The Global Catalogue of Microorganisms (GCM) 10K type strain sequencing project: providing services to taxonomists for standard genome sequencing and annotation.</title>
        <authorList>
            <consortium name="The Broad Institute Genomics Platform"/>
            <consortium name="The Broad Institute Genome Sequencing Center for Infectious Disease"/>
            <person name="Wu L."/>
            <person name="Ma J."/>
        </authorList>
    </citation>
    <scope>NUCLEOTIDE SEQUENCE [LARGE SCALE GENOMIC DNA]</scope>
    <source>
        <strain evidence="4">JCM 12165</strain>
    </source>
</reference>
<accession>A0ABW4FZW5</accession>
<feature type="signal peptide" evidence="2">
    <location>
        <begin position="1"/>
        <end position="21"/>
    </location>
</feature>
<feature type="chain" id="PRO_5045497636" description="Lipoprotein" evidence="2">
    <location>
        <begin position="22"/>
        <end position="207"/>
    </location>
</feature>
<protein>
    <recommendedName>
        <fullName evidence="5">Lipoprotein</fullName>
    </recommendedName>
</protein>
<feature type="region of interest" description="Disordered" evidence="1">
    <location>
        <begin position="39"/>
        <end position="59"/>
    </location>
</feature>
<comment type="caution">
    <text evidence="3">The sequence shown here is derived from an EMBL/GenBank/DDBJ whole genome shotgun (WGS) entry which is preliminary data.</text>
</comment>
<feature type="compositionally biased region" description="Low complexity" evidence="1">
    <location>
        <begin position="39"/>
        <end position="48"/>
    </location>
</feature>
<dbReference type="Proteomes" id="UP001597145">
    <property type="component" value="Unassembled WGS sequence"/>
</dbReference>
<dbReference type="RefSeq" id="WP_343984427.1">
    <property type="nucleotide sequence ID" value="NZ_BAAAJG010000021.1"/>
</dbReference>